<evidence type="ECO:0000259" key="2">
    <source>
        <dbReference type="Pfam" id="PF13472"/>
    </source>
</evidence>
<dbReference type="GO" id="GO:0016787">
    <property type="term" value="F:hydrolase activity"/>
    <property type="evidence" value="ECO:0007669"/>
    <property type="project" value="UniProtKB-KW"/>
</dbReference>
<dbReference type="SUPFAM" id="SSF52266">
    <property type="entry name" value="SGNH hydrolase"/>
    <property type="match status" value="1"/>
</dbReference>
<feature type="region of interest" description="Disordered" evidence="1">
    <location>
        <begin position="399"/>
        <end position="423"/>
    </location>
</feature>
<dbReference type="InterPro" id="IPR013830">
    <property type="entry name" value="SGNH_hydro"/>
</dbReference>
<reference evidence="3 4" key="1">
    <citation type="journal article" date="2020" name="Microb. Biotechnol.">
        <title>Phage biocontrol to combat Pseudomonas syringae pathogens causing disease in cherry.</title>
        <authorList>
            <person name="Rabiey M."/>
            <person name="Roy S.R."/>
            <person name="Holtappels D."/>
            <person name="Franceschetti L."/>
            <person name="Quilty B.J."/>
            <person name="Creeth R."/>
            <person name="Sundin G.W."/>
            <person name="Wagemans J."/>
            <person name="Lavigne R."/>
            <person name="Jackson R.W."/>
        </authorList>
    </citation>
    <scope>NUCLEOTIDE SEQUENCE [LARGE SCALE GENOMIC DNA]</scope>
</reference>
<feature type="compositionally biased region" description="Low complexity" evidence="1">
    <location>
        <begin position="410"/>
        <end position="422"/>
    </location>
</feature>
<keyword evidence="3" id="KW-0378">Hydrolase</keyword>
<dbReference type="InterPro" id="IPR036514">
    <property type="entry name" value="SGNH_hydro_sf"/>
</dbReference>
<evidence type="ECO:0000313" key="4">
    <source>
        <dbReference type="Proteomes" id="UP000501738"/>
    </source>
</evidence>
<name>A0A6M3TCX3_9CAUD</name>
<dbReference type="EMBL" id="MT104468">
    <property type="protein sequence ID" value="QJD54823.1"/>
    <property type="molecule type" value="Genomic_DNA"/>
</dbReference>
<dbReference type="Pfam" id="PF13472">
    <property type="entry name" value="Lipase_GDSL_2"/>
    <property type="match status" value="1"/>
</dbReference>
<accession>A0A6M3TCX3</accession>
<protein>
    <submittedName>
        <fullName evidence="3">Putative SGNH/GDSL hydrolase family protein</fullName>
    </submittedName>
</protein>
<proteinExistence type="predicted"/>
<sequence>MTFATATPAQRMKVRDEATKTAKMAQPWAQNGVTPTAAEDTALTTQLTALAAAVQAVGVSPVPGIKIRARDIYVTGDSRTANGFSTVASPPQVVLESYGYGSMLGPETGGKVRVTHTRNGGVGGDTSTMWLARMPGIVAVGADVYVNLISINDRGTAAMPLAQTQANILAGLKLQADTGAAVIVVAELPVTFLTGTQLTIHLAVRDWIKAYLPTLGYLVADPWVDMVDPTSATYQPLAGMLVDDRHPAPAGAIIISRHIARLIEGLYPTPLAMPNGVSNLWAAGNPTGWLTPNPDQTGTTGTLSASANATGSLAANSFLTGSSWTGATVVAAKAPSPYGGEYQLLTFGGTPTAANPFLTYHQLVDLSQVAVGDVLRGLARLDYTALAGIAGVSLELPRGSVSGGRRRRSAGSGTTGLHSLGGYRRRVPGASDYEALRC</sequence>
<gene>
    <name evidence="3" type="ORF">PssvBMR5_gp55</name>
</gene>
<dbReference type="CDD" id="cd00229">
    <property type="entry name" value="SGNH_hydrolase"/>
    <property type="match status" value="1"/>
</dbReference>
<feature type="domain" description="SGNH hydrolase-type esterase" evidence="2">
    <location>
        <begin position="76"/>
        <end position="251"/>
    </location>
</feature>
<dbReference type="Proteomes" id="UP000501738">
    <property type="component" value="Segment"/>
</dbReference>
<keyword evidence="4" id="KW-1185">Reference proteome</keyword>
<dbReference type="Gene3D" id="3.40.50.1110">
    <property type="entry name" value="SGNH hydrolase"/>
    <property type="match status" value="1"/>
</dbReference>
<evidence type="ECO:0000313" key="3">
    <source>
        <dbReference type="EMBL" id="QJD54823.1"/>
    </source>
</evidence>
<organism evidence="3 4">
    <name type="scientific">Pseudomonas phage MR5</name>
    <dbReference type="NCBI Taxonomy" id="2711172"/>
    <lineage>
        <taxon>Viruses</taxon>
        <taxon>Duplodnaviria</taxon>
        <taxon>Heunggongvirae</taxon>
        <taxon>Uroviricota</taxon>
        <taxon>Caudoviricetes</taxon>
        <taxon>Autographivirales</taxon>
        <taxon>Autoscriptoviridae</taxon>
        <taxon>Krylovirinae</taxon>
        <taxon>Mojovirus</taxon>
        <taxon>Mojovirus MR5</taxon>
    </lineage>
</organism>
<evidence type="ECO:0000256" key="1">
    <source>
        <dbReference type="SAM" id="MobiDB-lite"/>
    </source>
</evidence>